<feature type="compositionally biased region" description="Acidic residues" evidence="17">
    <location>
        <begin position="710"/>
        <end position="722"/>
    </location>
</feature>
<evidence type="ECO:0000256" key="16">
    <source>
        <dbReference type="ARBA" id="ARBA00023775"/>
    </source>
</evidence>
<keyword evidence="9" id="KW-1002">Plastid outer membrane</keyword>
<evidence type="ECO:0000256" key="8">
    <source>
        <dbReference type="ARBA" id="ARBA00022801"/>
    </source>
</evidence>
<protein>
    <recommendedName>
        <fullName evidence="18">AIG1-type G domain-containing protein</fullName>
    </recommendedName>
</protein>
<evidence type="ECO:0000256" key="5">
    <source>
        <dbReference type="ARBA" id="ARBA00022692"/>
    </source>
</evidence>
<dbReference type="SUPFAM" id="SSF52540">
    <property type="entry name" value="P-loop containing nucleoside triphosphate hydrolases"/>
    <property type="match status" value="1"/>
</dbReference>
<dbReference type="GO" id="GO:0045036">
    <property type="term" value="P:protein targeting to chloroplast"/>
    <property type="evidence" value="ECO:0007669"/>
    <property type="project" value="InterPro"/>
</dbReference>
<evidence type="ECO:0000256" key="11">
    <source>
        <dbReference type="ARBA" id="ARBA00022927"/>
    </source>
</evidence>
<feature type="compositionally biased region" description="Acidic residues" evidence="17">
    <location>
        <begin position="630"/>
        <end position="642"/>
    </location>
</feature>
<feature type="region of interest" description="Disordered" evidence="17">
    <location>
        <begin position="441"/>
        <end position="463"/>
    </location>
</feature>
<comment type="subcellular location">
    <subcellularLocation>
        <location evidence="15">Plastid</location>
        <location evidence="15">Chloroplast outer membrane</location>
        <topology evidence="15">Single-pass membrane protein</topology>
    </subcellularLocation>
</comment>
<evidence type="ECO:0000256" key="3">
    <source>
        <dbReference type="ARBA" id="ARBA00022528"/>
    </source>
</evidence>
<dbReference type="Proteomes" id="UP000594263">
    <property type="component" value="Unplaced"/>
</dbReference>
<feature type="region of interest" description="Disordered" evidence="17">
    <location>
        <begin position="1134"/>
        <end position="1171"/>
    </location>
</feature>
<evidence type="ECO:0000313" key="19">
    <source>
        <dbReference type="EnsemblPlants" id="Kaladp0045s0279.1.v1.1"/>
    </source>
</evidence>
<evidence type="ECO:0000256" key="6">
    <source>
        <dbReference type="ARBA" id="ARBA00022723"/>
    </source>
</evidence>
<evidence type="ECO:0000256" key="15">
    <source>
        <dbReference type="ARBA" id="ARBA00023766"/>
    </source>
</evidence>
<sequence length="1519" mass="163093">MDSETVVAAGLDTTNNPATGPTGSLTSFPSLRIRASPSVDGDDDDDDDVIIDDVDEGGVAEENGRLKSSGGSSSFRISNSAASVSEEEEEEEGGFVSGEEDFDTASERPYVAEDEELEKSAVEEEEDMDVAFVEPPESLRPIAKLSEDEEDDDDEVELNALEKGGDGLLGVEDAAGAVKENGTESTSVMATAGGESQTDELASNEKPVVADAFEEGQTSNGIEDAVKTPENSISSEVVSENVIDNGVKDVVDAPETSISNEGVSKQGVGNVEEEVQPTVVKPVGEGLSEGDGVKFSDGGDSVVESINVDVNVAEPGVAIVEDVKPAIEASLGSEKPDDDSIATKFEEREIDEEFIDKQDGIPEEDKSVESVKEDQPVVVPPSNVDLTVTDGLKVTSEGDVVVEAIQVDLQKPGVVVVNGSEEETGILEVEEKDVQLDKSLTADKSLHSETPSKGEVPVVGHEGDKEVANVINDVEETKESEIKGEEVLTNGTSTELEEDKPFTAKPENCAVMEDGLKFTTEGDSVVKATNLNVTEPGEVIVNDLEEGEQPEVKVAESLIGEAADLNNGLVKTSAAANDEKAEEIQGAGSLVDKVSNADDDQKLETGTDQDEKQEEVNRVDQAARGYDASVTEDLDQDESADDEIQRFLEEARGMEGSVSDEETDGMIFGGSETAKLFLEESEQRSVGGSQSGADSSRDHAQMIDGQIVTDSDEEVDTDEEESGKELFDSAALAALLKAATGGGSDGGNVTLSSQDVSNLFSVERPAGLGSSLRARPAPRQAQPNLFSSSAMAARAESESNLSQEERKKLESIQQLRVKFLRLIHRLGQSSEDSIAAQVLYRLVLVAGRPSNQAFSLDAAKKTALELESQGEGNLNFSLNILVIGKSGVGKSATINSIFGDHKAGINAFEPATTSVKEITGVIDGVHIRVFDTPGLKTSVMDQATNRKILASVKKETKRCPPDIVLYVDRLDSQTRDLNDLPLLRTITSSLGASIWRSAIVTLTHAASAPPDGPSGAPLSYEVFVAQRSHAVQQSIGQAVGDLRLMNPSLMNPVSLAENHPSCRKNRDGQKVLPNGQTWRPQLLMFCYSMKILSEASALYKQQDPFDHQKLFGFRVRAPPLPYLLSWLLQSRTHPKLSADQGGDNGDSDIDLDDLSESEAEEGEDEYDQLPPFQPLRKAQLAKLNKEQLKAYYEEYDYRVKLLQKKQWKEELKRMKEMKKGKVPESELLGDEADPENGAPAAVPVPLPDMVLPPSFDCDNPAYRYRFLEPSSQFLARPVLDNHGWDHDCGYDGVNVEQSLAIASRFPAAVTVQLTKDKKEFNVHLDSSVAAKHGENASTMAGFDIQNIGKKLAYIVRGETKFKNFKKNKTTGGFSVTFLGENVATGVKIEDQIPIGKRLVLVGSTGTVRSQSDAAYGANLEVKLREADFPIGQDQSSLGLSLVKWRGDLALGANLQSQFSVGRGSKVAVRVGLNNKSSGQITVRTSTSDQLQIALVGILPVLIGIYRAIMSGVGDSYGSY</sequence>
<dbReference type="InterPro" id="IPR024283">
    <property type="entry name" value="TOC159_MAD"/>
</dbReference>
<reference evidence="19" key="1">
    <citation type="submission" date="2021-01" db="UniProtKB">
        <authorList>
            <consortium name="EnsemblPlants"/>
        </authorList>
    </citation>
    <scope>IDENTIFICATION</scope>
</reference>
<dbReference type="Gene3D" id="3.40.50.300">
    <property type="entry name" value="P-loop containing nucleotide triphosphate hydrolases"/>
    <property type="match status" value="1"/>
</dbReference>
<keyword evidence="13" id="KW-0342">GTP-binding</keyword>
<feature type="compositionally biased region" description="Basic and acidic residues" evidence="17">
    <location>
        <begin position="477"/>
        <end position="486"/>
    </location>
</feature>
<feature type="compositionally biased region" description="Low complexity" evidence="17">
    <location>
        <begin position="68"/>
        <end position="84"/>
    </location>
</feature>
<evidence type="ECO:0000256" key="9">
    <source>
        <dbReference type="ARBA" id="ARBA00022805"/>
    </source>
</evidence>
<feature type="region of interest" description="Disordered" evidence="17">
    <location>
        <begin position="174"/>
        <end position="240"/>
    </location>
</feature>
<dbReference type="FunFam" id="3.40.50.300:FF:000413">
    <property type="entry name" value="Translocase of chloroplast 120, chloroplastic"/>
    <property type="match status" value="1"/>
</dbReference>
<dbReference type="GO" id="GO:0046872">
    <property type="term" value="F:metal ion binding"/>
    <property type="evidence" value="ECO:0007669"/>
    <property type="project" value="UniProtKB-KW"/>
</dbReference>
<evidence type="ECO:0000256" key="4">
    <source>
        <dbReference type="ARBA" id="ARBA00022640"/>
    </source>
</evidence>
<feature type="region of interest" description="Disordered" evidence="17">
    <location>
        <begin position="255"/>
        <end position="298"/>
    </location>
</feature>
<dbReference type="Gramene" id="Kaladp0045s0279.1.v1.1">
    <property type="protein sequence ID" value="Kaladp0045s0279.1.v1.1"/>
    <property type="gene ID" value="Kaladp0045s0279.v1.1"/>
</dbReference>
<feature type="compositionally biased region" description="Basic and acidic residues" evidence="17">
    <location>
        <begin position="441"/>
        <end position="452"/>
    </location>
</feature>
<feature type="compositionally biased region" description="Polar residues" evidence="17">
    <location>
        <begin position="183"/>
        <end position="201"/>
    </location>
</feature>
<keyword evidence="20" id="KW-1185">Reference proteome</keyword>
<dbReference type="PANTHER" id="PTHR10903:SF120">
    <property type="entry name" value="TRANSLOCASE OF CHLOROPLAST 159, CHLOROPLASTIC"/>
    <property type="match status" value="1"/>
</dbReference>
<evidence type="ECO:0000256" key="17">
    <source>
        <dbReference type="SAM" id="MobiDB-lite"/>
    </source>
</evidence>
<feature type="compositionally biased region" description="Acidic residues" evidence="17">
    <location>
        <begin position="40"/>
        <end position="59"/>
    </location>
</feature>
<feature type="compositionally biased region" description="Polar residues" evidence="17">
    <location>
        <begin position="684"/>
        <end position="694"/>
    </location>
</feature>
<feature type="compositionally biased region" description="Basic and acidic residues" evidence="17">
    <location>
        <begin position="595"/>
        <end position="605"/>
    </location>
</feature>
<feature type="compositionally biased region" description="Acidic residues" evidence="17">
    <location>
        <begin position="112"/>
        <end position="129"/>
    </location>
</feature>
<dbReference type="GO" id="GO:0003924">
    <property type="term" value="F:GTPase activity"/>
    <property type="evidence" value="ECO:0007669"/>
    <property type="project" value="InterPro"/>
</dbReference>
<keyword evidence="11" id="KW-0653">Protein transport</keyword>
<dbReference type="Pfam" id="PF11886">
    <property type="entry name" value="TOC159_MAD"/>
    <property type="match status" value="1"/>
</dbReference>
<evidence type="ECO:0000313" key="20">
    <source>
        <dbReference type="Proteomes" id="UP000594263"/>
    </source>
</evidence>
<evidence type="ECO:0000256" key="13">
    <source>
        <dbReference type="ARBA" id="ARBA00023134"/>
    </source>
</evidence>
<feature type="domain" description="AIG1-type G" evidence="18">
    <location>
        <begin position="875"/>
        <end position="1109"/>
    </location>
</feature>
<keyword evidence="8" id="KW-0378">Hydrolase</keyword>
<keyword evidence="14" id="KW-0472">Membrane</keyword>
<evidence type="ECO:0000256" key="10">
    <source>
        <dbReference type="ARBA" id="ARBA00022842"/>
    </source>
</evidence>
<organism evidence="19 20">
    <name type="scientific">Kalanchoe fedtschenkoi</name>
    <name type="common">Lavender scallops</name>
    <name type="synonym">South American air plant</name>
    <dbReference type="NCBI Taxonomy" id="63787"/>
    <lineage>
        <taxon>Eukaryota</taxon>
        <taxon>Viridiplantae</taxon>
        <taxon>Streptophyta</taxon>
        <taxon>Embryophyta</taxon>
        <taxon>Tracheophyta</taxon>
        <taxon>Spermatophyta</taxon>
        <taxon>Magnoliopsida</taxon>
        <taxon>eudicotyledons</taxon>
        <taxon>Gunneridae</taxon>
        <taxon>Pentapetalae</taxon>
        <taxon>Saxifragales</taxon>
        <taxon>Crassulaceae</taxon>
        <taxon>Kalanchoe</taxon>
    </lineage>
</organism>
<dbReference type="CDD" id="cd01853">
    <property type="entry name" value="Toc34_like"/>
    <property type="match status" value="1"/>
</dbReference>
<comment type="cofactor">
    <cofactor evidence="1">
        <name>Mg(2+)</name>
        <dbReference type="ChEBI" id="CHEBI:18420"/>
    </cofactor>
</comment>
<evidence type="ECO:0000256" key="12">
    <source>
        <dbReference type="ARBA" id="ARBA00022989"/>
    </source>
</evidence>
<evidence type="ECO:0000259" key="18">
    <source>
        <dbReference type="PROSITE" id="PS51720"/>
    </source>
</evidence>
<dbReference type="PROSITE" id="PS51720">
    <property type="entry name" value="G_AIG1"/>
    <property type="match status" value="1"/>
</dbReference>
<dbReference type="InterPro" id="IPR006703">
    <property type="entry name" value="G_AIG1"/>
</dbReference>
<dbReference type="EnsemblPlants" id="Kaladp0045s0279.1.v1.1">
    <property type="protein sequence ID" value="Kaladp0045s0279.1.v1.1"/>
    <property type="gene ID" value="Kaladp0045s0279.v1.1"/>
</dbReference>
<dbReference type="GO" id="GO:0009707">
    <property type="term" value="C:chloroplast outer membrane"/>
    <property type="evidence" value="ECO:0007669"/>
    <property type="project" value="UniProtKB-SubCell"/>
</dbReference>
<keyword evidence="5" id="KW-0812">Transmembrane</keyword>
<dbReference type="PANTHER" id="PTHR10903">
    <property type="entry name" value="GTPASE, IMAP FAMILY MEMBER-RELATED"/>
    <property type="match status" value="1"/>
</dbReference>
<keyword evidence="3" id="KW-0150">Chloroplast</keyword>
<keyword evidence="4" id="KW-0934">Plastid</keyword>
<keyword evidence="6" id="KW-0479">Metal-binding</keyword>
<feature type="region of interest" description="Disordered" evidence="17">
    <location>
        <begin position="477"/>
        <end position="506"/>
    </location>
</feature>
<keyword evidence="12" id="KW-1133">Transmembrane helix</keyword>
<dbReference type="Pfam" id="PF04548">
    <property type="entry name" value="AIG1"/>
    <property type="match status" value="1"/>
</dbReference>
<dbReference type="InterPro" id="IPR027417">
    <property type="entry name" value="P-loop_NTPase"/>
</dbReference>
<feature type="compositionally biased region" description="Basic and acidic residues" evidence="17">
    <location>
        <begin position="355"/>
        <end position="375"/>
    </location>
</feature>
<keyword evidence="7" id="KW-0547">Nucleotide-binding</keyword>
<accession>A0A7N0TUK4</accession>
<feature type="compositionally biased region" description="Polar residues" evidence="17">
    <location>
        <begin position="12"/>
        <end position="29"/>
    </location>
</feature>
<feature type="compositionally biased region" description="Acidic residues" evidence="17">
    <location>
        <begin position="85"/>
        <end position="104"/>
    </location>
</feature>
<feature type="region of interest" description="Disordered" evidence="17">
    <location>
        <begin position="1"/>
        <end position="155"/>
    </location>
</feature>
<comment type="similarity">
    <text evidence="16">Belongs to the TRAFAC class TrmE-Era-EngA-EngB-Septin-like GTPase superfamily. AIG1/Toc34/Toc159-like paraseptin GTPase family. TOC159 subfamily.</text>
</comment>
<dbReference type="NCBIfam" id="TIGR00993">
    <property type="entry name" value="3a0901s04IAP86"/>
    <property type="match status" value="1"/>
</dbReference>
<dbReference type="InterPro" id="IPR045058">
    <property type="entry name" value="GIMA/IAN/Toc"/>
</dbReference>
<feature type="region of interest" description="Disordered" evidence="17">
    <location>
        <begin position="679"/>
        <end position="724"/>
    </location>
</feature>
<keyword evidence="2" id="KW-0813">Transport</keyword>
<dbReference type="InterPro" id="IPR005690">
    <property type="entry name" value="Toc86_159"/>
</dbReference>
<feature type="region of interest" description="Disordered" evidence="17">
    <location>
        <begin position="769"/>
        <end position="806"/>
    </location>
</feature>
<proteinExistence type="inferred from homology"/>
<evidence type="ECO:0000256" key="1">
    <source>
        <dbReference type="ARBA" id="ARBA00001946"/>
    </source>
</evidence>
<dbReference type="GO" id="GO:0015031">
    <property type="term" value="P:protein transport"/>
    <property type="evidence" value="ECO:0007669"/>
    <property type="project" value="UniProtKB-KW"/>
</dbReference>
<dbReference type="GO" id="GO:0005525">
    <property type="term" value="F:GTP binding"/>
    <property type="evidence" value="ECO:0007669"/>
    <property type="project" value="UniProtKB-KW"/>
</dbReference>
<feature type="compositionally biased region" description="Acidic residues" evidence="17">
    <location>
        <begin position="1145"/>
        <end position="1167"/>
    </location>
</feature>
<evidence type="ECO:0000256" key="14">
    <source>
        <dbReference type="ARBA" id="ARBA00023136"/>
    </source>
</evidence>
<name>A0A7N0TUK4_KALFE</name>
<evidence type="ECO:0000256" key="2">
    <source>
        <dbReference type="ARBA" id="ARBA00022448"/>
    </source>
</evidence>
<evidence type="ECO:0000256" key="7">
    <source>
        <dbReference type="ARBA" id="ARBA00022741"/>
    </source>
</evidence>
<feature type="compositionally biased region" description="Low complexity" evidence="17">
    <location>
        <begin position="230"/>
        <end position="240"/>
    </location>
</feature>
<feature type="region of interest" description="Disordered" evidence="17">
    <location>
        <begin position="355"/>
        <end position="383"/>
    </location>
</feature>
<feature type="region of interest" description="Disordered" evidence="17">
    <location>
        <begin position="585"/>
        <end position="642"/>
    </location>
</feature>
<keyword evidence="10" id="KW-0460">Magnesium</keyword>